<dbReference type="GO" id="GO:0055037">
    <property type="term" value="C:recycling endosome"/>
    <property type="evidence" value="ECO:0007669"/>
    <property type="project" value="TreeGrafter"/>
</dbReference>
<dbReference type="InterPro" id="IPR040362">
    <property type="entry name" value="RELCH"/>
</dbReference>
<reference evidence="2 3" key="1">
    <citation type="journal article" date="2014" name="Agronomy (Basel)">
        <title>A Draft Genome Sequence for Ensete ventricosum, the Drought-Tolerant Tree Against Hunger.</title>
        <authorList>
            <person name="Harrison J."/>
            <person name="Moore K.A."/>
            <person name="Paszkiewicz K."/>
            <person name="Jones T."/>
            <person name="Grant M."/>
            <person name="Ambacheew D."/>
            <person name="Muzemil S."/>
            <person name="Studholme D.J."/>
        </authorList>
    </citation>
    <scope>NUCLEOTIDE SEQUENCE [LARGE SCALE GENOMIC DNA]</scope>
</reference>
<evidence type="ECO:0000256" key="1">
    <source>
        <dbReference type="SAM" id="MobiDB-lite"/>
    </source>
</evidence>
<dbReference type="AlphaFoldDB" id="A0A426ZE96"/>
<feature type="compositionally biased region" description="Basic and acidic residues" evidence="1">
    <location>
        <begin position="36"/>
        <end position="63"/>
    </location>
</feature>
<name>A0A426ZE96_ENSVE</name>
<organism evidence="2 3">
    <name type="scientific">Ensete ventricosum</name>
    <name type="common">Abyssinian banana</name>
    <name type="synonym">Musa ensete</name>
    <dbReference type="NCBI Taxonomy" id="4639"/>
    <lineage>
        <taxon>Eukaryota</taxon>
        <taxon>Viridiplantae</taxon>
        <taxon>Streptophyta</taxon>
        <taxon>Embryophyta</taxon>
        <taxon>Tracheophyta</taxon>
        <taxon>Spermatophyta</taxon>
        <taxon>Magnoliopsida</taxon>
        <taxon>Liliopsida</taxon>
        <taxon>Zingiberales</taxon>
        <taxon>Musaceae</taxon>
        <taxon>Ensete</taxon>
    </lineage>
</organism>
<dbReference type="PANTHER" id="PTHR32059">
    <property type="entry name" value="RAB11-BINDING PROTEIN RELCH"/>
    <property type="match status" value="1"/>
</dbReference>
<dbReference type="Proteomes" id="UP000287651">
    <property type="component" value="Unassembled WGS sequence"/>
</dbReference>
<dbReference type="GO" id="GO:0005802">
    <property type="term" value="C:trans-Golgi network"/>
    <property type="evidence" value="ECO:0007669"/>
    <property type="project" value="InterPro"/>
</dbReference>
<proteinExistence type="predicted"/>
<accession>A0A426ZE96</accession>
<evidence type="ECO:0000313" key="2">
    <source>
        <dbReference type="EMBL" id="RRT62304.1"/>
    </source>
</evidence>
<dbReference type="PANTHER" id="PTHR32059:SF0">
    <property type="entry name" value="RAB11-BINDING PROTEIN RELCH"/>
    <property type="match status" value="1"/>
</dbReference>
<feature type="region of interest" description="Disordered" evidence="1">
    <location>
        <begin position="26"/>
        <end position="63"/>
    </location>
</feature>
<comment type="caution">
    <text evidence="2">The sequence shown here is derived from an EMBL/GenBank/DDBJ whole genome shotgun (WGS) entry which is preliminary data.</text>
</comment>
<protein>
    <submittedName>
        <fullName evidence="2">Uncharacterized protein</fullName>
    </submittedName>
</protein>
<sequence>MDLQRKQLNDCRAEITALKMHIEGARASRGWTAGEGENKKAPYTEKSKEEKKSSYNELEEFKSVDSSTRNPEFIKSLSEDVQMEEKVVEINELAVISKSVESLSTNSDGNDGYQASEDVRSKANDVVSDSTIVSCNGTVEYQENVHNLISESQSDEKGLDQNSVTLKKVLHRYCCVVFADSSNITGIGFLANALSEIIYQRCPPLSGVEGSVDSHLRVLGEQERWNIDVLLRMLTGLLPFVHHKAIETCPYNVAEPLAVSEQQNSFFSTSLLQLYAGLATDMI</sequence>
<dbReference type="EMBL" id="AMZH03007035">
    <property type="protein sequence ID" value="RRT62304.1"/>
    <property type="molecule type" value="Genomic_DNA"/>
</dbReference>
<dbReference type="GO" id="GO:0032367">
    <property type="term" value="P:intracellular cholesterol transport"/>
    <property type="evidence" value="ECO:0007669"/>
    <property type="project" value="InterPro"/>
</dbReference>
<evidence type="ECO:0000313" key="3">
    <source>
        <dbReference type="Proteomes" id="UP000287651"/>
    </source>
</evidence>
<gene>
    <name evidence="2" type="ORF">B296_00043486</name>
</gene>